<name>A0A6J7UK04_9ZZZZ</name>
<proteinExistence type="predicted"/>
<gene>
    <name evidence="2" type="ORF">UFOPK4098_00496</name>
    <name evidence="3" type="ORF">UFOPK4347_00741</name>
</gene>
<dbReference type="Gene3D" id="1.10.10.10">
    <property type="entry name" value="Winged helix-like DNA-binding domain superfamily/Winged helix DNA-binding domain"/>
    <property type="match status" value="1"/>
</dbReference>
<dbReference type="SUPFAM" id="SSF56281">
    <property type="entry name" value="Metallo-hydrolase/oxidoreductase"/>
    <property type="match status" value="1"/>
</dbReference>
<dbReference type="PANTHER" id="PTHR23131:SF0">
    <property type="entry name" value="ENDORIBONUCLEASE LACTB2"/>
    <property type="match status" value="1"/>
</dbReference>
<reference evidence="3" key="1">
    <citation type="submission" date="2020-05" db="EMBL/GenBank/DDBJ databases">
        <authorList>
            <person name="Chiriac C."/>
            <person name="Salcher M."/>
            <person name="Ghai R."/>
            <person name="Kavagutti S V."/>
        </authorList>
    </citation>
    <scope>NUCLEOTIDE SEQUENCE</scope>
</reference>
<accession>A0A6J7UK04</accession>
<dbReference type="Pfam" id="PF00753">
    <property type="entry name" value="Lactamase_B"/>
    <property type="match status" value="1"/>
</dbReference>
<dbReference type="InterPro" id="IPR036388">
    <property type="entry name" value="WH-like_DNA-bd_sf"/>
</dbReference>
<dbReference type="PANTHER" id="PTHR23131">
    <property type="entry name" value="ENDORIBONUCLEASE LACTB2"/>
    <property type="match status" value="1"/>
</dbReference>
<feature type="domain" description="Metallo-beta-lactamase" evidence="1">
    <location>
        <begin position="38"/>
        <end position="230"/>
    </location>
</feature>
<evidence type="ECO:0000313" key="3">
    <source>
        <dbReference type="EMBL" id="CAB5064387.1"/>
    </source>
</evidence>
<dbReference type="Pfam" id="PF17778">
    <property type="entry name" value="WHD_BLACT"/>
    <property type="match status" value="1"/>
</dbReference>
<dbReference type="EMBL" id="CAFBPN010000016">
    <property type="protein sequence ID" value="CAB5014668.1"/>
    <property type="molecule type" value="Genomic_DNA"/>
</dbReference>
<evidence type="ECO:0000313" key="2">
    <source>
        <dbReference type="EMBL" id="CAB5014668.1"/>
    </source>
</evidence>
<dbReference type="SMART" id="SM00849">
    <property type="entry name" value="Lactamase_B"/>
    <property type="match status" value="1"/>
</dbReference>
<dbReference type="CDD" id="cd16278">
    <property type="entry name" value="metallo-hydrolase-like_MBL-fold"/>
    <property type="match status" value="1"/>
</dbReference>
<dbReference type="Gene3D" id="3.60.15.10">
    <property type="entry name" value="Ribonuclease Z/Hydroxyacylglutathione hydrolase-like"/>
    <property type="match status" value="1"/>
</dbReference>
<sequence length="319" mass="35086">MPIPFVPALENVQYGSCEQVSPLIRRVIANNPSKFTYRGTGTYIVGNGDVVVIDPGPILESHRTALENALEGERVVGIVATHCHGDHSPLAQWMKETYGAPTYAFGPHPYYEVVADDEDAEDEKDDVDASGTESDVREHVDTAFVPDVAVKDGEKFLTVGNWSLTGVHTPGHTSNHLCVALDAEEALFTGDHIMGWSTTVVTPPDGNMRDYFASVRKLQLRNDKVLWPTHGNPITKPQPFLQAYLEHREEREAQVLAQVRAGVSTVKKMVEVLYADVHKQLHKAAGRSVYAHLIKLSEDGLVVVANGEAPMKKSVYLPK</sequence>
<organism evidence="3">
    <name type="scientific">freshwater metagenome</name>
    <dbReference type="NCBI Taxonomy" id="449393"/>
    <lineage>
        <taxon>unclassified sequences</taxon>
        <taxon>metagenomes</taxon>
        <taxon>ecological metagenomes</taxon>
    </lineage>
</organism>
<evidence type="ECO:0000259" key="1">
    <source>
        <dbReference type="SMART" id="SM00849"/>
    </source>
</evidence>
<protein>
    <submittedName>
        <fullName evidence="3">Unannotated protein</fullName>
    </submittedName>
</protein>
<dbReference type="InterPro" id="IPR036866">
    <property type="entry name" value="RibonucZ/Hydroxyglut_hydro"/>
</dbReference>
<dbReference type="AlphaFoldDB" id="A0A6J7UK04"/>
<dbReference type="InterPro" id="IPR001279">
    <property type="entry name" value="Metallo-B-lactamas"/>
</dbReference>
<dbReference type="EMBL" id="CAFBQU010000014">
    <property type="protein sequence ID" value="CAB5064387.1"/>
    <property type="molecule type" value="Genomic_DNA"/>
</dbReference>
<dbReference type="InterPro" id="IPR050662">
    <property type="entry name" value="Sec-metab_biosynth-thioest"/>
</dbReference>
<dbReference type="InterPro" id="IPR041516">
    <property type="entry name" value="LACTB2_WH"/>
</dbReference>